<comment type="caution">
    <text evidence="2">The sequence shown here is derived from an EMBL/GenBank/DDBJ whole genome shotgun (WGS) entry which is preliminary data.</text>
</comment>
<feature type="compositionally biased region" description="Low complexity" evidence="1">
    <location>
        <begin position="301"/>
        <end position="315"/>
    </location>
</feature>
<accession>H5UUA9</accession>
<protein>
    <recommendedName>
        <fullName evidence="4">DUF4439 domain-containing protein</fullName>
    </recommendedName>
</protein>
<dbReference type="Proteomes" id="UP000004367">
    <property type="component" value="Unassembled WGS sequence"/>
</dbReference>
<reference evidence="2 3" key="1">
    <citation type="submission" date="2012-02" db="EMBL/GenBank/DDBJ databases">
        <title>Whole genome shotgun sequence of Mobilicoccus pelagius NBRC 104925.</title>
        <authorList>
            <person name="Yoshida Y."/>
            <person name="Hosoyama A."/>
            <person name="Tsuchikane K."/>
            <person name="Katsumata H."/>
            <person name="Yamazaki S."/>
            <person name="Fujita N."/>
        </authorList>
    </citation>
    <scope>NUCLEOTIDE SEQUENCE [LARGE SCALE GENOMIC DNA]</scope>
    <source>
        <strain evidence="2 3">NBRC 104925</strain>
    </source>
</reference>
<feature type="compositionally biased region" description="Pro residues" evidence="1">
    <location>
        <begin position="338"/>
        <end position="359"/>
    </location>
</feature>
<dbReference type="InterPro" id="IPR012347">
    <property type="entry name" value="Ferritin-like"/>
</dbReference>
<feature type="region of interest" description="Disordered" evidence="1">
    <location>
        <begin position="260"/>
        <end position="315"/>
    </location>
</feature>
<name>H5UUA9_9MICO</name>
<evidence type="ECO:0000313" key="2">
    <source>
        <dbReference type="EMBL" id="GAB49317.1"/>
    </source>
</evidence>
<dbReference type="SUPFAM" id="SSF47240">
    <property type="entry name" value="Ferritin-like"/>
    <property type="match status" value="1"/>
</dbReference>
<organism evidence="2 3">
    <name type="scientific">Mobilicoccus pelagius NBRC 104925</name>
    <dbReference type="NCBI Taxonomy" id="1089455"/>
    <lineage>
        <taxon>Bacteria</taxon>
        <taxon>Bacillati</taxon>
        <taxon>Actinomycetota</taxon>
        <taxon>Actinomycetes</taxon>
        <taxon>Micrococcales</taxon>
        <taxon>Dermatophilaceae</taxon>
        <taxon>Mobilicoccus</taxon>
    </lineage>
</organism>
<proteinExistence type="predicted"/>
<gene>
    <name evidence="2" type="ORF">MOPEL_100_00050</name>
</gene>
<dbReference type="AlphaFoldDB" id="H5UUA9"/>
<evidence type="ECO:0000313" key="3">
    <source>
        <dbReference type="Proteomes" id="UP000004367"/>
    </source>
</evidence>
<evidence type="ECO:0000256" key="1">
    <source>
        <dbReference type="SAM" id="MobiDB-lite"/>
    </source>
</evidence>
<sequence length="359" mass="35950">MLLAAATLPLLGCGIRFESDAPGFLPTPSPDPAGPPILAERDRVARILETLPEAPGVATQVRSVHTAQLRALDATLGALDPPLSPSAPARAGGKTPAAPGGGDALVAVADLEADGLDEAGLAALDGIVPRAAAIVVASHAQRAVLLELLAAAGTAVAPAARTPWHAASPAIARALVDDLRATAYGVEVAAAHLPPGPRGTVLAGLGVLRDAESRLGALVPDLPPRPLGYRLPRPVTNPREAVLLATGVLDRFVAATLAAAPTTADARRTTRPATQDEPGDDTRADVASPAATAGSDGSGDAGATTTDATTPPGDDAATLVRLVRIAELTRVRCGGPLRPLPGLRPPATPSPTASPPPRT</sequence>
<feature type="region of interest" description="Disordered" evidence="1">
    <location>
        <begin position="333"/>
        <end position="359"/>
    </location>
</feature>
<dbReference type="STRING" id="1089455.MOPEL_100_00050"/>
<dbReference type="Gene3D" id="1.20.1260.10">
    <property type="match status" value="1"/>
</dbReference>
<evidence type="ECO:0008006" key="4">
    <source>
        <dbReference type="Google" id="ProtNLM"/>
    </source>
</evidence>
<keyword evidence="3" id="KW-1185">Reference proteome</keyword>
<dbReference type="InterPro" id="IPR009078">
    <property type="entry name" value="Ferritin-like_SF"/>
</dbReference>
<dbReference type="EMBL" id="BAFE01000077">
    <property type="protein sequence ID" value="GAB49317.1"/>
    <property type="molecule type" value="Genomic_DNA"/>
</dbReference>